<proteinExistence type="predicted"/>
<comment type="caution">
    <text evidence="2">The sequence shown here is derived from an EMBL/GenBank/DDBJ whole genome shotgun (WGS) entry which is preliminary data.</text>
</comment>
<gene>
    <name evidence="2" type="ORF">C7B77_07630</name>
</gene>
<name>A0A2T1GIR4_9CYAN</name>
<evidence type="ECO:0000313" key="2">
    <source>
        <dbReference type="EMBL" id="PSB57642.1"/>
    </source>
</evidence>
<organism evidence="2 3">
    <name type="scientific">Chamaesiphon polymorphus CCALA 037</name>
    <dbReference type="NCBI Taxonomy" id="2107692"/>
    <lineage>
        <taxon>Bacteria</taxon>
        <taxon>Bacillati</taxon>
        <taxon>Cyanobacteriota</taxon>
        <taxon>Cyanophyceae</taxon>
        <taxon>Gomontiellales</taxon>
        <taxon>Chamaesiphonaceae</taxon>
        <taxon>Chamaesiphon</taxon>
    </lineage>
</organism>
<dbReference type="RefSeq" id="WP_106302353.1">
    <property type="nucleotide sequence ID" value="NZ_PVWO01000068.1"/>
</dbReference>
<protein>
    <submittedName>
        <fullName evidence="2">Transcriptional regulator</fullName>
    </submittedName>
</protein>
<sequence length="201" mass="22608">MFTATSDPILTLVGEIGIARNSDLQARGIHPQQLRRLVDAGALVRVSRGLYTLPTADLTEFQTYAEACTRFPRGTICLLSALRFHELTTQNPFQIWMAFDNRWGTPSDREIALRRVNMSGKSLSEGIETHLVAGIPVRVYNIPKTIADCFKYRSTIGLDVALEALKEAWTARKLDLNLLADYAQICRVQKVIQPYLEMLVL</sequence>
<evidence type="ECO:0000313" key="3">
    <source>
        <dbReference type="Proteomes" id="UP000238937"/>
    </source>
</evidence>
<accession>A0A2T1GIR4</accession>
<dbReference type="EMBL" id="PVWO01000068">
    <property type="protein sequence ID" value="PSB57642.1"/>
    <property type="molecule type" value="Genomic_DNA"/>
</dbReference>
<dbReference type="Pfam" id="PF13338">
    <property type="entry name" value="AbiEi_4"/>
    <property type="match status" value="1"/>
</dbReference>
<dbReference type="Proteomes" id="UP000238937">
    <property type="component" value="Unassembled WGS sequence"/>
</dbReference>
<reference evidence="2 3" key="1">
    <citation type="submission" date="2018-03" db="EMBL/GenBank/DDBJ databases">
        <title>The ancient ancestry and fast evolution of plastids.</title>
        <authorList>
            <person name="Moore K.R."/>
            <person name="Magnabosco C."/>
            <person name="Momper L."/>
            <person name="Gold D.A."/>
            <person name="Bosak T."/>
            <person name="Fournier G.P."/>
        </authorList>
    </citation>
    <scope>NUCLEOTIDE SEQUENCE [LARGE SCALE GENOMIC DNA]</scope>
    <source>
        <strain evidence="2 3">CCALA 037</strain>
    </source>
</reference>
<dbReference type="OrthoDB" id="9801429at2"/>
<dbReference type="InterPro" id="IPR025159">
    <property type="entry name" value="AbiEi_N"/>
</dbReference>
<keyword evidence="3" id="KW-1185">Reference proteome</keyword>
<dbReference type="AlphaFoldDB" id="A0A2T1GIR4"/>
<evidence type="ECO:0000259" key="1">
    <source>
        <dbReference type="Pfam" id="PF13338"/>
    </source>
</evidence>
<feature type="domain" description="AbiEi antitoxin N-terminal" evidence="1">
    <location>
        <begin position="10"/>
        <end position="54"/>
    </location>
</feature>